<dbReference type="InterPro" id="IPR037104">
    <property type="entry name" value="Annexin_sf"/>
</dbReference>
<evidence type="ECO:0000313" key="4">
    <source>
        <dbReference type="EMBL" id="KAJ0409658.1"/>
    </source>
</evidence>
<evidence type="ECO:0000256" key="3">
    <source>
        <dbReference type="ARBA" id="ARBA00023216"/>
    </source>
</evidence>
<reference evidence="4" key="1">
    <citation type="submission" date="2021-12" db="EMBL/GenBank/DDBJ databases">
        <title>Prjna785345.</title>
        <authorList>
            <person name="Rujirawat T."/>
            <person name="Krajaejun T."/>
        </authorList>
    </citation>
    <scope>NUCLEOTIDE SEQUENCE</scope>
    <source>
        <strain evidence="4">Pi057C3</strain>
    </source>
</reference>
<dbReference type="Proteomes" id="UP001209570">
    <property type="component" value="Unassembled WGS sequence"/>
</dbReference>
<dbReference type="AlphaFoldDB" id="A0AAD5QEW2"/>
<dbReference type="EMBL" id="JAKCXM010000003">
    <property type="protein sequence ID" value="KAJ0409658.1"/>
    <property type="molecule type" value="Genomic_DNA"/>
</dbReference>
<dbReference type="PROSITE" id="PS51897">
    <property type="entry name" value="ANNEXIN_2"/>
    <property type="match status" value="3"/>
</dbReference>
<dbReference type="PRINTS" id="PR00196">
    <property type="entry name" value="ANNEXIN"/>
</dbReference>
<dbReference type="InterPro" id="IPR018502">
    <property type="entry name" value="Annexin_repeat"/>
</dbReference>
<dbReference type="SUPFAM" id="SSF47874">
    <property type="entry name" value="Annexin"/>
    <property type="match status" value="1"/>
</dbReference>
<evidence type="ECO:0008006" key="6">
    <source>
        <dbReference type="Google" id="ProtNLM"/>
    </source>
</evidence>
<gene>
    <name evidence="4" type="ORF">P43SY_008530</name>
</gene>
<dbReference type="PANTHER" id="PTHR10502:SF102">
    <property type="entry name" value="ANNEXIN B11"/>
    <property type="match status" value="1"/>
</dbReference>
<comment type="caution">
    <text evidence="4">The sequence shown here is derived from an EMBL/GenBank/DDBJ whole genome shotgun (WGS) entry which is preliminary data.</text>
</comment>
<accession>A0AAD5QEW2</accession>
<dbReference type="GO" id="GO:0005509">
    <property type="term" value="F:calcium ion binding"/>
    <property type="evidence" value="ECO:0007669"/>
    <property type="project" value="InterPro"/>
</dbReference>
<protein>
    <recommendedName>
        <fullName evidence="6">Annexin (Annexin) Family</fullName>
    </recommendedName>
</protein>
<comment type="similarity">
    <text evidence="1">Belongs to the annexin family.</text>
</comment>
<keyword evidence="2" id="KW-0677">Repeat</keyword>
<proteinExistence type="inferred from homology"/>
<sequence length="332" mass="37122">MLDIYPRAAFDIYNKIKMTFPHDVDELCEQIHKACKGLGTDEKTLVEILGPRSARQRTLVGIRYKELYNQSLLELIRSETSGDLGFLLRLIVMPLPEAEAYILNKACKGVGTTENLIYPIIVGRPTEELDVLKKAYFAKYDEDLAVMLNGELSGDFSQIIMTSLQAPVVPYNPSFHTKAKAAEDAEALYKAGEGKWGTDEKSFLKILLAAPAKYIQMLDAAYTEKYGHGLLKAIAAEFSGSSKNALDYLVRLVLDPYDLIAEKIEGAMKGFGTDEQKLSAYLVRYHKYQAKIEQAYEEKYKTTLRERVKGEASGDYLALLNHVMDAPVSHAA</sequence>
<organism evidence="4 5">
    <name type="scientific">Pythium insidiosum</name>
    <name type="common">Pythiosis disease agent</name>
    <dbReference type="NCBI Taxonomy" id="114742"/>
    <lineage>
        <taxon>Eukaryota</taxon>
        <taxon>Sar</taxon>
        <taxon>Stramenopiles</taxon>
        <taxon>Oomycota</taxon>
        <taxon>Peronosporomycetes</taxon>
        <taxon>Pythiales</taxon>
        <taxon>Pythiaceae</taxon>
        <taxon>Pythium</taxon>
    </lineage>
</organism>
<dbReference type="Gene3D" id="1.10.220.10">
    <property type="entry name" value="Annexin"/>
    <property type="match status" value="4"/>
</dbReference>
<evidence type="ECO:0000256" key="1">
    <source>
        <dbReference type="ARBA" id="ARBA00007831"/>
    </source>
</evidence>
<dbReference type="GO" id="GO:0001786">
    <property type="term" value="F:phosphatidylserine binding"/>
    <property type="evidence" value="ECO:0007669"/>
    <property type="project" value="TreeGrafter"/>
</dbReference>
<dbReference type="GO" id="GO:0005886">
    <property type="term" value="C:plasma membrane"/>
    <property type="evidence" value="ECO:0007669"/>
    <property type="project" value="TreeGrafter"/>
</dbReference>
<dbReference type="PANTHER" id="PTHR10502">
    <property type="entry name" value="ANNEXIN"/>
    <property type="match status" value="1"/>
</dbReference>
<dbReference type="SMART" id="SM00335">
    <property type="entry name" value="ANX"/>
    <property type="match status" value="4"/>
</dbReference>
<evidence type="ECO:0000313" key="5">
    <source>
        <dbReference type="Proteomes" id="UP001209570"/>
    </source>
</evidence>
<name>A0AAD5QEW2_PYTIN</name>
<dbReference type="GO" id="GO:0005737">
    <property type="term" value="C:cytoplasm"/>
    <property type="evidence" value="ECO:0007669"/>
    <property type="project" value="TreeGrafter"/>
</dbReference>
<dbReference type="GO" id="GO:0005544">
    <property type="term" value="F:calcium-dependent phospholipid binding"/>
    <property type="evidence" value="ECO:0007669"/>
    <property type="project" value="InterPro"/>
</dbReference>
<keyword evidence="5" id="KW-1185">Reference proteome</keyword>
<dbReference type="InterPro" id="IPR001464">
    <property type="entry name" value="Annexin"/>
</dbReference>
<keyword evidence="3" id="KW-0041">Annexin</keyword>
<dbReference type="Pfam" id="PF00191">
    <property type="entry name" value="Annexin"/>
    <property type="match status" value="4"/>
</dbReference>
<evidence type="ECO:0000256" key="2">
    <source>
        <dbReference type="ARBA" id="ARBA00022737"/>
    </source>
</evidence>